<dbReference type="PROSITE" id="PS51402">
    <property type="entry name" value="CATALASE_3"/>
    <property type="match status" value="1"/>
</dbReference>
<dbReference type="FunFam" id="2.40.180.10:FF:000002">
    <property type="entry name" value="Catalase"/>
    <property type="match status" value="1"/>
</dbReference>
<dbReference type="GO" id="GO:0042542">
    <property type="term" value="P:response to hydrogen peroxide"/>
    <property type="evidence" value="ECO:0007669"/>
    <property type="project" value="TreeGrafter"/>
</dbReference>
<dbReference type="GO" id="GO:0004096">
    <property type="term" value="F:catalase activity"/>
    <property type="evidence" value="ECO:0007669"/>
    <property type="project" value="UniProtKB-EC"/>
</dbReference>
<organism evidence="17 18">
    <name type="scientific">Alkalicoccus luteus</name>
    <dbReference type="NCBI Taxonomy" id="1237094"/>
    <lineage>
        <taxon>Bacteria</taxon>
        <taxon>Bacillati</taxon>
        <taxon>Bacillota</taxon>
        <taxon>Bacilli</taxon>
        <taxon>Bacillales</taxon>
        <taxon>Bacillaceae</taxon>
        <taxon>Alkalicoccus</taxon>
    </lineage>
</organism>
<evidence type="ECO:0000313" key="18">
    <source>
        <dbReference type="Proteomes" id="UP000752012"/>
    </source>
</evidence>
<evidence type="ECO:0000256" key="12">
    <source>
        <dbReference type="PIRSR" id="PIRSR038928-1"/>
    </source>
</evidence>
<comment type="catalytic activity">
    <reaction evidence="11 14">
        <text>2 H2O2 = O2 + 2 H2O</text>
        <dbReference type="Rhea" id="RHEA:20309"/>
        <dbReference type="ChEBI" id="CHEBI:15377"/>
        <dbReference type="ChEBI" id="CHEBI:15379"/>
        <dbReference type="ChEBI" id="CHEBI:16240"/>
        <dbReference type="EC" id="1.11.1.6"/>
    </reaction>
</comment>
<name>A0A969PMK0_9BACI</name>
<evidence type="ECO:0000313" key="17">
    <source>
        <dbReference type="EMBL" id="NJP36165.1"/>
    </source>
</evidence>
<evidence type="ECO:0000256" key="3">
    <source>
        <dbReference type="ARBA" id="ARBA00005329"/>
    </source>
</evidence>
<dbReference type="PIRSF" id="PIRSF038928">
    <property type="entry name" value="Catalase_clade1-3"/>
    <property type="match status" value="1"/>
</dbReference>
<dbReference type="InterPro" id="IPR010582">
    <property type="entry name" value="Catalase_immune_responsive"/>
</dbReference>
<dbReference type="GO" id="GO:0020037">
    <property type="term" value="F:heme binding"/>
    <property type="evidence" value="ECO:0007669"/>
    <property type="project" value="InterPro"/>
</dbReference>
<comment type="function">
    <text evidence="2">Decomposes hydrogen peroxide into water and oxygen; serves to protect cells from the toxic effects of hydrogen peroxide.</text>
</comment>
<evidence type="ECO:0000256" key="5">
    <source>
        <dbReference type="ARBA" id="ARBA00022559"/>
    </source>
</evidence>
<keyword evidence="10 14" id="KW-0376">Hydrogen peroxide</keyword>
<sequence>MCMKKLTTGQGVPIRDNQNSRTAGENGPTLLEDYQLIEKMAHFDRERVPERVVHARGFGAHGTFRTAASMKPYTKAHFLQEEGTETPVFARFSTVIHGNHSPETLRDPRGFSVKFYTEEGNYDFVGNNLPVFFIRDAMKFPDVIHSLKPDPRTNIQDPDRFFDFMSLTPESTNMLMHLFSDEGIPKSYRHMRGSSVHAFKWVNEHDEYVYVKLRWVPKLGIENLSESDASEIQAEDFNHATMDAYEAIERGDFPQWDLYVQFLDPEKVDNYEFNPLDATKDWFESDFPYHHVGTLELNKNVDNYFAETESVGFNPGVLVPGIEPSEDKMLQGRLFSYSDTQRYRIGPNYLQLPVNCPFANVQNYQRDGFMPDNQPTDPVNYEPNRYEETPKEDRSQIDHVAPAAGPAGRIPIEKQADFLQPQQVWDHYSDADKEALVSNLTNALQDVREDTQLLQICNFYRGCPALGEKLAENLSVDISAYR</sequence>
<dbReference type="Pfam" id="PF00199">
    <property type="entry name" value="Catalase"/>
    <property type="match status" value="1"/>
</dbReference>
<keyword evidence="8 14" id="KW-0560">Oxidoreductase</keyword>
<evidence type="ECO:0000256" key="4">
    <source>
        <dbReference type="ARBA" id="ARBA00012314"/>
    </source>
</evidence>
<comment type="caution">
    <text evidence="17">The sequence shown here is derived from an EMBL/GenBank/DDBJ whole genome shotgun (WGS) entry which is preliminary data.</text>
</comment>
<evidence type="ECO:0000256" key="10">
    <source>
        <dbReference type="ARBA" id="ARBA00023324"/>
    </source>
</evidence>
<feature type="domain" description="Catalase core" evidence="16">
    <location>
        <begin position="7"/>
        <end position="390"/>
    </location>
</feature>
<evidence type="ECO:0000256" key="6">
    <source>
        <dbReference type="ARBA" id="ARBA00022617"/>
    </source>
</evidence>
<dbReference type="SMART" id="SM01060">
    <property type="entry name" value="Catalase"/>
    <property type="match status" value="1"/>
</dbReference>
<gene>
    <name evidence="17" type="ORF">HCN83_01040</name>
</gene>
<dbReference type="AlphaFoldDB" id="A0A969PMK0"/>
<dbReference type="EMBL" id="JAATHJ010000001">
    <property type="protein sequence ID" value="NJP36165.1"/>
    <property type="molecule type" value="Genomic_DNA"/>
</dbReference>
<dbReference type="InterPro" id="IPR024711">
    <property type="entry name" value="Catalase_clade1/3"/>
</dbReference>
<feature type="region of interest" description="Disordered" evidence="15">
    <location>
        <begin position="1"/>
        <end position="27"/>
    </location>
</feature>
<dbReference type="SUPFAM" id="SSF56634">
    <property type="entry name" value="Heme-dependent catalase-like"/>
    <property type="match status" value="1"/>
</dbReference>
<protein>
    <recommendedName>
        <fullName evidence="4 14">Catalase</fullName>
        <ecNumber evidence="4 14">1.11.1.6</ecNumber>
    </recommendedName>
</protein>
<dbReference type="GO" id="GO:0046872">
    <property type="term" value="F:metal ion binding"/>
    <property type="evidence" value="ECO:0007669"/>
    <property type="project" value="UniProtKB-KW"/>
</dbReference>
<feature type="binding site" description="axial binding residue" evidence="13">
    <location>
        <position position="337"/>
    </location>
    <ligand>
        <name>heme</name>
        <dbReference type="ChEBI" id="CHEBI:30413"/>
    </ligand>
    <ligandPart>
        <name>Fe</name>
        <dbReference type="ChEBI" id="CHEBI:18248"/>
    </ligandPart>
</feature>
<keyword evidence="5 14" id="KW-0575">Peroxidase</keyword>
<evidence type="ECO:0000256" key="15">
    <source>
        <dbReference type="SAM" id="MobiDB-lite"/>
    </source>
</evidence>
<dbReference type="Pfam" id="PF06628">
    <property type="entry name" value="Catalase-rel"/>
    <property type="match status" value="1"/>
</dbReference>
<reference evidence="17 18" key="1">
    <citation type="submission" date="2020-03" db="EMBL/GenBank/DDBJ databases">
        <title>Assessment of the enzymatic potential of alkaline-tolerant lipase obtained from Bacillus luteus H11 (technogenic soil) for the bioremediation of saline soils contaminated with petroleum substances.</title>
        <authorList>
            <person name="Kalwasinska A."/>
        </authorList>
    </citation>
    <scope>NUCLEOTIDE SEQUENCE [LARGE SCALE GENOMIC DNA]</scope>
    <source>
        <strain evidence="17 18">H11</strain>
    </source>
</reference>
<dbReference type="EC" id="1.11.1.6" evidence="4 14"/>
<evidence type="ECO:0000256" key="7">
    <source>
        <dbReference type="ARBA" id="ARBA00022723"/>
    </source>
</evidence>
<dbReference type="InterPro" id="IPR002226">
    <property type="entry name" value="Catalase_haem_BS"/>
</dbReference>
<dbReference type="InterPro" id="IPR018028">
    <property type="entry name" value="Catalase"/>
</dbReference>
<keyword evidence="6 13" id="KW-0349">Heme</keyword>
<dbReference type="GO" id="GO:0005737">
    <property type="term" value="C:cytoplasm"/>
    <property type="evidence" value="ECO:0007669"/>
    <property type="project" value="TreeGrafter"/>
</dbReference>
<dbReference type="PANTHER" id="PTHR11465:SF23">
    <property type="entry name" value="CATALASE-2"/>
    <property type="match status" value="1"/>
</dbReference>
<dbReference type="PANTHER" id="PTHR11465">
    <property type="entry name" value="CATALASE"/>
    <property type="match status" value="1"/>
</dbReference>
<evidence type="ECO:0000256" key="8">
    <source>
        <dbReference type="ARBA" id="ARBA00023002"/>
    </source>
</evidence>
<keyword evidence="18" id="KW-1185">Reference proteome</keyword>
<dbReference type="Proteomes" id="UP000752012">
    <property type="component" value="Unassembled WGS sequence"/>
</dbReference>
<keyword evidence="7 13" id="KW-0479">Metal-binding</keyword>
<dbReference type="CDD" id="cd08154">
    <property type="entry name" value="catalase_clade_1"/>
    <property type="match status" value="1"/>
</dbReference>
<proteinExistence type="inferred from homology"/>
<keyword evidence="9 13" id="KW-0408">Iron</keyword>
<dbReference type="PRINTS" id="PR00067">
    <property type="entry name" value="CATALASE"/>
</dbReference>
<evidence type="ECO:0000256" key="1">
    <source>
        <dbReference type="ARBA" id="ARBA00001971"/>
    </source>
</evidence>
<feature type="active site" evidence="12">
    <location>
        <position position="127"/>
    </location>
</feature>
<dbReference type="PROSITE" id="PS00437">
    <property type="entry name" value="CATALASE_1"/>
    <property type="match status" value="1"/>
</dbReference>
<evidence type="ECO:0000256" key="13">
    <source>
        <dbReference type="PIRSR" id="PIRSR038928-2"/>
    </source>
</evidence>
<feature type="active site" evidence="12">
    <location>
        <position position="54"/>
    </location>
</feature>
<evidence type="ECO:0000256" key="11">
    <source>
        <dbReference type="ARBA" id="ARBA00049254"/>
    </source>
</evidence>
<comment type="cofactor">
    <cofactor evidence="1 13">
        <name>heme</name>
        <dbReference type="ChEBI" id="CHEBI:30413"/>
    </cofactor>
</comment>
<accession>A0A969PMK0</accession>
<comment type="similarity">
    <text evidence="3 14">Belongs to the catalase family.</text>
</comment>
<dbReference type="PROSITE" id="PS00438">
    <property type="entry name" value="CATALASE_2"/>
    <property type="match status" value="1"/>
</dbReference>
<dbReference type="GO" id="GO:0042744">
    <property type="term" value="P:hydrogen peroxide catabolic process"/>
    <property type="evidence" value="ECO:0007669"/>
    <property type="project" value="UniProtKB-KW"/>
</dbReference>
<dbReference type="InterPro" id="IPR011614">
    <property type="entry name" value="Catalase_core"/>
</dbReference>
<evidence type="ECO:0000256" key="2">
    <source>
        <dbReference type="ARBA" id="ARBA00002974"/>
    </source>
</evidence>
<evidence type="ECO:0000256" key="14">
    <source>
        <dbReference type="RuleBase" id="RU000498"/>
    </source>
</evidence>
<evidence type="ECO:0000259" key="16">
    <source>
        <dbReference type="SMART" id="SM01060"/>
    </source>
</evidence>
<dbReference type="InterPro" id="IPR024708">
    <property type="entry name" value="Catalase_AS"/>
</dbReference>
<evidence type="ECO:0000256" key="9">
    <source>
        <dbReference type="ARBA" id="ARBA00023004"/>
    </source>
</evidence>
<dbReference type="InterPro" id="IPR020835">
    <property type="entry name" value="Catalase_sf"/>
</dbReference>
<dbReference type="Gene3D" id="2.40.180.10">
    <property type="entry name" value="Catalase core domain"/>
    <property type="match status" value="1"/>
</dbReference>